<sequence>MPFTRISLHAGKPPAYLAAIADSLDRALVDCFEVPENDRFVAFDLRQPGELIFDRHYRGGPRSDDYVLFQIMTGRARASETKARFFRRLADNLAQAPGLRREDVMVIIVNSQFEDWSFASGEQASTAPREARS</sequence>
<dbReference type="AlphaFoldDB" id="A0A1Q9B1U0"/>
<name>A0A1Q9B1U0_9HYPH</name>
<dbReference type="EMBL" id="MKIP01000029">
    <property type="protein sequence ID" value="OLP61973.1"/>
    <property type="molecule type" value="Genomic_DNA"/>
</dbReference>
<comment type="caution">
    <text evidence="1">The sequence shown here is derived from an EMBL/GenBank/DDBJ whole genome shotgun (WGS) entry which is preliminary data.</text>
</comment>
<dbReference type="Pfam" id="PF14552">
    <property type="entry name" value="Tautomerase_2"/>
    <property type="match status" value="1"/>
</dbReference>
<dbReference type="Proteomes" id="UP000186364">
    <property type="component" value="Unassembled WGS sequence"/>
</dbReference>
<dbReference type="OrthoDB" id="9804765at2"/>
<dbReference type="PANTHER" id="PTHR38460:SF1">
    <property type="entry name" value="TAUTOMERASE YOLI-RELATED"/>
    <property type="match status" value="1"/>
</dbReference>
<dbReference type="SUPFAM" id="SSF55331">
    <property type="entry name" value="Tautomerase/MIF"/>
    <property type="match status" value="1"/>
</dbReference>
<evidence type="ECO:0000313" key="1">
    <source>
        <dbReference type="EMBL" id="OLP61973.1"/>
    </source>
</evidence>
<gene>
    <name evidence="1" type="ORF">BJF93_07560</name>
</gene>
<keyword evidence="2" id="KW-1185">Reference proteome</keyword>
<reference evidence="1 2" key="1">
    <citation type="submission" date="2016-09" db="EMBL/GenBank/DDBJ databases">
        <title>Rhizobium sp. nov., a novel species isolated from the rice rhizosphere.</title>
        <authorList>
            <person name="Zhao J."/>
            <person name="Zhang X."/>
        </authorList>
    </citation>
    <scope>NUCLEOTIDE SEQUENCE [LARGE SCALE GENOMIC DNA]</scope>
    <source>
        <strain evidence="1 2">1.7048</strain>
    </source>
</reference>
<dbReference type="Gene3D" id="3.30.429.10">
    <property type="entry name" value="Macrophage Migration Inhibitory Factor"/>
    <property type="match status" value="1"/>
</dbReference>
<organism evidence="1 2">
    <name type="scientific">Xaviernesmea oryzae</name>
    <dbReference type="NCBI Taxonomy" id="464029"/>
    <lineage>
        <taxon>Bacteria</taxon>
        <taxon>Pseudomonadati</taxon>
        <taxon>Pseudomonadota</taxon>
        <taxon>Alphaproteobacteria</taxon>
        <taxon>Hyphomicrobiales</taxon>
        <taxon>Rhizobiaceae</taxon>
        <taxon>Rhizobium/Agrobacterium group</taxon>
        <taxon>Xaviernesmea</taxon>
    </lineage>
</organism>
<protein>
    <submittedName>
        <fullName evidence="1">Decarboxylase</fullName>
    </submittedName>
</protein>
<dbReference type="InterPro" id="IPR014347">
    <property type="entry name" value="Tautomerase/MIF_sf"/>
</dbReference>
<dbReference type="RefSeq" id="WP_075625990.1">
    <property type="nucleotide sequence ID" value="NZ_FOAM01000005.1"/>
</dbReference>
<dbReference type="InterPro" id="IPR037479">
    <property type="entry name" value="Tauto_MSAD"/>
</dbReference>
<evidence type="ECO:0000313" key="2">
    <source>
        <dbReference type="Proteomes" id="UP000186364"/>
    </source>
</evidence>
<accession>A0A1Q9B1U0</accession>
<proteinExistence type="predicted"/>
<dbReference type="PANTHER" id="PTHR38460">
    <property type="entry name" value="TAUTOMERASE YOLI-RELATED"/>
    <property type="match status" value="1"/>
</dbReference>